<dbReference type="PANTHER" id="PTHR24028">
    <property type="entry name" value="CADHERIN-87A"/>
    <property type="match status" value="1"/>
</dbReference>
<organism evidence="13 14">
    <name type="scientific">Schistosoma mansoni</name>
    <name type="common">Blood fluke</name>
    <dbReference type="NCBI Taxonomy" id="6183"/>
    <lineage>
        <taxon>Eukaryota</taxon>
        <taxon>Metazoa</taxon>
        <taxon>Spiralia</taxon>
        <taxon>Lophotrochozoa</taxon>
        <taxon>Platyhelminthes</taxon>
        <taxon>Trematoda</taxon>
        <taxon>Digenea</taxon>
        <taxon>Strigeidida</taxon>
        <taxon>Schistosomatoidea</taxon>
        <taxon>Schistosomatidae</taxon>
        <taxon>Schistosoma</taxon>
    </lineage>
</organism>
<feature type="transmembrane region" description="Helical" evidence="10">
    <location>
        <begin position="1246"/>
        <end position="1270"/>
    </location>
</feature>
<dbReference type="InterPro" id="IPR002126">
    <property type="entry name" value="Cadherin-like_dom"/>
</dbReference>
<keyword evidence="2 10" id="KW-0812">Transmembrane</keyword>
<dbReference type="GO" id="GO:0005509">
    <property type="term" value="F:calcium ion binding"/>
    <property type="evidence" value="ECO:0007669"/>
    <property type="project" value="UniProtKB-UniRule"/>
</dbReference>
<dbReference type="Proteomes" id="UP000008854">
    <property type="component" value="Unassembled WGS sequence"/>
</dbReference>
<dbReference type="InterPro" id="IPR015919">
    <property type="entry name" value="Cadherin-like_sf"/>
</dbReference>
<evidence type="ECO:0000259" key="12">
    <source>
        <dbReference type="PROSITE" id="PS50268"/>
    </source>
</evidence>
<dbReference type="Pfam" id="PF00028">
    <property type="entry name" value="Cadherin"/>
    <property type="match status" value="2"/>
</dbReference>
<evidence type="ECO:0000313" key="14">
    <source>
        <dbReference type="WBParaSite" id="Smp_334220.1"/>
    </source>
</evidence>
<keyword evidence="3" id="KW-0677">Repeat</keyword>
<dbReference type="AlphaFoldDB" id="A0A5K4FB78"/>
<evidence type="ECO:0000256" key="1">
    <source>
        <dbReference type="ARBA" id="ARBA00004167"/>
    </source>
</evidence>
<feature type="chain" id="PRO_5024318050" evidence="11">
    <location>
        <begin position="19"/>
        <end position="1638"/>
    </location>
</feature>
<evidence type="ECO:0000256" key="6">
    <source>
        <dbReference type="ARBA" id="ARBA00023136"/>
    </source>
</evidence>
<evidence type="ECO:0000313" key="13">
    <source>
        <dbReference type="Proteomes" id="UP000008854"/>
    </source>
</evidence>
<feature type="domain" description="Cadherin" evidence="12">
    <location>
        <begin position="654"/>
        <end position="719"/>
    </location>
</feature>
<proteinExistence type="predicted"/>
<comment type="subcellular location">
    <subcellularLocation>
        <location evidence="1">Membrane</location>
        <topology evidence="1">Single-pass membrane protein</topology>
    </subcellularLocation>
</comment>
<dbReference type="GO" id="GO:0005886">
    <property type="term" value="C:plasma membrane"/>
    <property type="evidence" value="ECO:0007669"/>
    <property type="project" value="InterPro"/>
</dbReference>
<dbReference type="PROSITE" id="PS50268">
    <property type="entry name" value="CADHERIN_2"/>
    <property type="match status" value="6"/>
</dbReference>
<dbReference type="PANTHER" id="PTHR24028:SF146">
    <property type="entry name" value="CADHERIN 96CB, ISOFORM D-RELATED"/>
    <property type="match status" value="1"/>
</dbReference>
<keyword evidence="6 10" id="KW-0472">Membrane</keyword>
<dbReference type="InterPro" id="IPR020894">
    <property type="entry name" value="Cadherin_CS"/>
</dbReference>
<dbReference type="GO" id="GO:0007156">
    <property type="term" value="P:homophilic cell adhesion via plasma membrane adhesion molecules"/>
    <property type="evidence" value="ECO:0007669"/>
    <property type="project" value="InterPro"/>
</dbReference>
<evidence type="ECO:0000256" key="9">
    <source>
        <dbReference type="SAM" id="MobiDB-lite"/>
    </source>
</evidence>
<dbReference type="Gene3D" id="2.60.40.60">
    <property type="entry name" value="Cadherins"/>
    <property type="match status" value="7"/>
</dbReference>
<dbReference type="InParanoid" id="A0A5K4FB78"/>
<evidence type="ECO:0000256" key="3">
    <source>
        <dbReference type="ARBA" id="ARBA00022737"/>
    </source>
</evidence>
<evidence type="ECO:0000256" key="5">
    <source>
        <dbReference type="ARBA" id="ARBA00022989"/>
    </source>
</evidence>
<accession>A0A5K4FB78</accession>
<feature type="region of interest" description="Disordered" evidence="9">
    <location>
        <begin position="1110"/>
        <end position="1132"/>
    </location>
</feature>
<reference evidence="13" key="1">
    <citation type="journal article" date="2012" name="PLoS Negl. Trop. Dis.">
        <title>A systematically improved high quality genome and transcriptome of the human blood fluke Schistosoma mansoni.</title>
        <authorList>
            <person name="Protasio A.V."/>
            <person name="Tsai I.J."/>
            <person name="Babbage A."/>
            <person name="Nichol S."/>
            <person name="Hunt M."/>
            <person name="Aslett M.A."/>
            <person name="De Silva N."/>
            <person name="Velarde G.S."/>
            <person name="Anderson T.J."/>
            <person name="Clark R.C."/>
            <person name="Davidson C."/>
            <person name="Dillon G.P."/>
            <person name="Holroyd N.E."/>
            <person name="LoVerde P.T."/>
            <person name="Lloyd C."/>
            <person name="McQuillan J."/>
            <person name="Oliveira G."/>
            <person name="Otto T.D."/>
            <person name="Parker-Manuel S.J."/>
            <person name="Quail M.A."/>
            <person name="Wilson R.A."/>
            <person name="Zerlotini A."/>
            <person name="Dunne D.W."/>
            <person name="Berriman M."/>
        </authorList>
    </citation>
    <scope>NUCLEOTIDE SEQUENCE [LARGE SCALE GENOMIC DNA]</scope>
    <source>
        <strain evidence="13">Puerto Rican</strain>
    </source>
</reference>
<keyword evidence="11" id="KW-0732">Signal</keyword>
<dbReference type="PROSITE" id="PS00232">
    <property type="entry name" value="CADHERIN_1"/>
    <property type="match status" value="3"/>
</dbReference>
<evidence type="ECO:0000256" key="7">
    <source>
        <dbReference type="ARBA" id="ARBA00023180"/>
    </source>
</evidence>
<evidence type="ECO:0000256" key="10">
    <source>
        <dbReference type="SAM" id="Phobius"/>
    </source>
</evidence>
<sequence length="1638" mass="184706">MIYSILYIINCLQALCTCCELNVSPLINFWIEENIEKGTFIGRLSLSSSTSSSLSPTETAIADTSVASIALSSMDSKYTSSYTCVYTSLAQQPISNYFHIDSNDGSIYALRKIDREALCDEYSVLERVKKHIIDRTETDHQLLTNDTINIDKLNGNQSKAETFMTTTIRTDNSRYYRNVNHGLDMASQPMTTSVCQIKFQVLISDTTGLKSKNNILQDVQITISDINDNEPKFDLQNFSLKIPETSPIDAEFRLPQATDRDTGVNGISEYRLVPCIDKNDNEKFTLYPYSCHKSMTNLKQIYSNINIFTNQHDRKSSTEYNEESLQKNYAGDYFMLKVYSRSNGKLQPVLKQIRLLDREQFQWLYLCLVAVDGGGQQSATCGYIEIIDANDNVPQWIGLPYKVSISECEQDYQQTYIDSSNNNNYNVFRSQIPSLRYLYTLKAIDTDSGMYGQITYRLAQDNNFESAKTNNHQPKVIIKENKLYLFSKLDYEQLTKFVVYVEAVDGGGLLNFTEVEVTVEDCNDHAPTIMLIPVKSSISHITDNNYSNSININVKNLLSSSSPSLSGLPVSNNLESLWIEEENYDQIKLATVMSFDRDKKDNGRVTCYLDKSGQFVNTIDYSHLFELIPNQPSFGVLNTNTNKALSSMRQNDIYANITSSDKPSIFSLYKKSGVKIDREETPKLSIDIVCTDNGEVNPQTTRRTINIFIKDINDHTPRILTTTTTTTTTTVTSTIEKMNDPLEHPVITGINKEGKDEKLFISQIFSVPENEPFGTYVGTILAKDNDEGINSQLLYSFTSLPDDNVTNEMSPQNLFEIDKLTGRITTCIPLDRETQSSYLLNVQVMDSGIPSLSSTTRIRINVADVNDMPPVFETTDSSGRIIFQLTESVGNRRVHGRLVGRLKAYDNDLGANQTIRYAIVNGSLSPIHLPVTYRVSLDGHIYADGIMDREAFHEHQFTVIAYDAGPINQQLTSSALVLIKLLDINDNPPQFIHPSTSISNKIPSDLINITIDTSPGTILYSIQVTDLDEPKHTKFNFTLHSARFLSDYFSLKPNEIYISDTNSYSEASADLILVNSLTQLLPTYKTKYITTMNDVNLNMKLNIEQTNSSILSSSSSSSSPTSSTSTRTSNNNNNPHYPIEYFLYIIVKDSDKDVGFTSTARLRIHVYVDNILTPSLSSNVITYKQNFNSSIHSDTTLLSNSKMYQINSDGLYNDERINSYGAELKDNTQLYQNKLTTYNNNSNMTILLIVSIIIICMFIGVFCSIVIFYIRGNISNCQEVNHPRTSELYTTTHTTCPDNWSVGELSEQCKIPSSWETLNCKDMVVNLTNGDDSTLNNTNQTYILTPSTNFPNTERINTIPLTFSPVLNRHHKVNFITTCSTDTNGRQAVIDTICTSINQHYDLQTNKESLHHEYCRLPTSVITSCETHNAYLAPFYQELHYPTLKQNYKSILRSQGPFVSTPTNTPGFSNSKTDQINLTMLQKPSVSNENVKLRTFVRTNSMNKKNIDHANMVDSNYTNPLKDNQHVYQTETFNTTQATNKTMTNKTYTLLVRPSLNNAQSCTMETKTCSADFQQQPNIVNNNGDLTLSNQKLLNNTSVVSNLNEIKPSECLLMSGNEHSTCIECEHYKDRNSTTSTL</sequence>
<evidence type="ECO:0000256" key="2">
    <source>
        <dbReference type="ARBA" id="ARBA00022692"/>
    </source>
</evidence>
<feature type="domain" description="Cadherin" evidence="12">
    <location>
        <begin position="438"/>
        <end position="529"/>
    </location>
</feature>
<keyword evidence="5 10" id="KW-1133">Transmembrane helix</keyword>
<dbReference type="PRINTS" id="PR00205">
    <property type="entry name" value="CADHERIN"/>
</dbReference>
<keyword evidence="4 8" id="KW-0106">Calcium</keyword>
<keyword evidence="13" id="KW-1185">Reference proteome</keyword>
<evidence type="ECO:0000256" key="11">
    <source>
        <dbReference type="SAM" id="SignalP"/>
    </source>
</evidence>
<dbReference type="FunFam" id="2.60.40.60:FF:000020">
    <property type="entry name" value="Dachsous cadherin-related 1b"/>
    <property type="match status" value="1"/>
</dbReference>
<feature type="domain" description="Cadherin" evidence="12">
    <location>
        <begin position="234"/>
        <end position="396"/>
    </location>
</feature>
<feature type="domain" description="Cadherin" evidence="12">
    <location>
        <begin position="765"/>
        <end position="872"/>
    </location>
</feature>
<evidence type="ECO:0000256" key="8">
    <source>
        <dbReference type="PROSITE-ProRule" id="PRU00043"/>
    </source>
</evidence>
<dbReference type="CDD" id="cd11304">
    <property type="entry name" value="Cadherin_repeat"/>
    <property type="match status" value="6"/>
</dbReference>
<dbReference type="InterPro" id="IPR050174">
    <property type="entry name" value="Protocadherin/Cadherin-CA"/>
</dbReference>
<feature type="domain" description="Cadherin" evidence="12">
    <location>
        <begin position="48"/>
        <end position="233"/>
    </location>
</feature>
<dbReference type="WBParaSite" id="Smp_334220.1">
    <property type="protein sequence ID" value="Smp_334220.1"/>
    <property type="gene ID" value="Smp_334220"/>
</dbReference>
<name>A0A5K4FB78_SCHMA</name>
<reference evidence="14" key="2">
    <citation type="submission" date="2019-11" db="UniProtKB">
        <authorList>
            <consortium name="WormBaseParasite"/>
        </authorList>
    </citation>
    <scope>IDENTIFICATION</scope>
    <source>
        <strain evidence="14">Puerto Rican</strain>
    </source>
</reference>
<protein>
    <submittedName>
        <fullName evidence="14">Cadherin</fullName>
    </submittedName>
</protein>
<keyword evidence="7" id="KW-0325">Glycoprotein</keyword>
<dbReference type="STRING" id="6183.A0A5K4FB78"/>
<dbReference type="SUPFAM" id="SSF49313">
    <property type="entry name" value="Cadherin-like"/>
    <property type="match status" value="6"/>
</dbReference>
<feature type="signal peptide" evidence="11">
    <location>
        <begin position="1"/>
        <end position="18"/>
    </location>
</feature>
<feature type="domain" description="Cadherin" evidence="12">
    <location>
        <begin position="896"/>
        <end position="991"/>
    </location>
</feature>
<evidence type="ECO:0000256" key="4">
    <source>
        <dbReference type="ARBA" id="ARBA00022837"/>
    </source>
</evidence>
<dbReference type="SMART" id="SM00112">
    <property type="entry name" value="CA"/>
    <property type="match status" value="6"/>
</dbReference>